<proteinExistence type="predicted"/>
<protein>
    <submittedName>
        <fullName evidence="2 4">HET-domain-containing protein</fullName>
    </submittedName>
</protein>
<name>A0A6A6YP63_9PEZI</name>
<dbReference type="Proteomes" id="UP000504636">
    <property type="component" value="Unplaced"/>
</dbReference>
<dbReference type="Pfam" id="PF26639">
    <property type="entry name" value="Het-6_barrel"/>
    <property type="match status" value="1"/>
</dbReference>
<dbReference type="InterPro" id="IPR010730">
    <property type="entry name" value="HET"/>
</dbReference>
<dbReference type="GeneID" id="54458771"/>
<dbReference type="RefSeq" id="XP_033576621.1">
    <property type="nucleotide sequence ID" value="XM_033717878.1"/>
</dbReference>
<feature type="domain" description="Heterokaryon incompatibility" evidence="1">
    <location>
        <begin position="94"/>
        <end position="252"/>
    </location>
</feature>
<gene>
    <name evidence="2 4" type="ORF">BDZ99DRAFT_444101</name>
</gene>
<evidence type="ECO:0000313" key="4">
    <source>
        <dbReference type="RefSeq" id="XP_033576621.1"/>
    </source>
</evidence>
<organism evidence="2">
    <name type="scientific">Mytilinidion resinicola</name>
    <dbReference type="NCBI Taxonomy" id="574789"/>
    <lineage>
        <taxon>Eukaryota</taxon>
        <taxon>Fungi</taxon>
        <taxon>Dikarya</taxon>
        <taxon>Ascomycota</taxon>
        <taxon>Pezizomycotina</taxon>
        <taxon>Dothideomycetes</taxon>
        <taxon>Pleosporomycetidae</taxon>
        <taxon>Mytilinidiales</taxon>
        <taxon>Mytilinidiaceae</taxon>
        <taxon>Mytilinidion</taxon>
    </lineage>
</organism>
<reference evidence="4" key="3">
    <citation type="submission" date="2025-04" db="UniProtKB">
        <authorList>
            <consortium name="RefSeq"/>
        </authorList>
    </citation>
    <scope>IDENTIFICATION</scope>
    <source>
        <strain evidence="4">CBS 304.34</strain>
    </source>
</reference>
<dbReference type="AlphaFoldDB" id="A0A6A6YP63"/>
<keyword evidence="3" id="KW-1185">Reference proteome</keyword>
<reference evidence="2 4" key="1">
    <citation type="journal article" date="2020" name="Stud. Mycol.">
        <title>101 Dothideomycetes genomes: a test case for predicting lifestyles and emergence of pathogens.</title>
        <authorList>
            <person name="Haridas S."/>
            <person name="Albert R."/>
            <person name="Binder M."/>
            <person name="Bloem J."/>
            <person name="Labutti K."/>
            <person name="Salamov A."/>
            <person name="Andreopoulos B."/>
            <person name="Baker S."/>
            <person name="Barry K."/>
            <person name="Bills G."/>
            <person name="Bluhm B."/>
            <person name="Cannon C."/>
            <person name="Castanera R."/>
            <person name="Culley D."/>
            <person name="Daum C."/>
            <person name="Ezra D."/>
            <person name="Gonzalez J."/>
            <person name="Henrissat B."/>
            <person name="Kuo A."/>
            <person name="Liang C."/>
            <person name="Lipzen A."/>
            <person name="Lutzoni F."/>
            <person name="Magnuson J."/>
            <person name="Mondo S."/>
            <person name="Nolan M."/>
            <person name="Ohm R."/>
            <person name="Pangilinan J."/>
            <person name="Park H.-J."/>
            <person name="Ramirez L."/>
            <person name="Alfaro M."/>
            <person name="Sun H."/>
            <person name="Tritt A."/>
            <person name="Yoshinaga Y."/>
            <person name="Zwiers L.-H."/>
            <person name="Turgeon B."/>
            <person name="Goodwin S."/>
            <person name="Spatafora J."/>
            <person name="Crous P."/>
            <person name="Grigoriev I."/>
        </authorList>
    </citation>
    <scope>NUCLEOTIDE SEQUENCE</scope>
    <source>
        <strain evidence="2 4">CBS 304.34</strain>
    </source>
</reference>
<dbReference type="PANTHER" id="PTHR24148">
    <property type="entry name" value="ANKYRIN REPEAT DOMAIN-CONTAINING PROTEIN 39 HOMOLOG-RELATED"/>
    <property type="match status" value="1"/>
</dbReference>
<dbReference type="PANTHER" id="PTHR24148:SF64">
    <property type="entry name" value="HETEROKARYON INCOMPATIBILITY DOMAIN-CONTAINING PROTEIN"/>
    <property type="match status" value="1"/>
</dbReference>
<evidence type="ECO:0000313" key="3">
    <source>
        <dbReference type="Proteomes" id="UP000504636"/>
    </source>
</evidence>
<accession>A0A6A6YP63</accession>
<dbReference type="EMBL" id="MU003701">
    <property type="protein sequence ID" value="KAF2809657.1"/>
    <property type="molecule type" value="Genomic_DNA"/>
</dbReference>
<dbReference type="InterPro" id="IPR052895">
    <property type="entry name" value="HetReg/Transcr_Mod"/>
</dbReference>
<sequence length="645" mass="73893">MPSKFLCCFGKDLTKNPRGQASRPIHVNADTLPSEKKSKLQRKSNRLSIFTPALYDDLPTEDSVRLLQLEPGSGDDIITCNLSHTRLHEGHQTYEALSYVWGARSDANEVICNKQKVFVTGNLHQALKRLRKPDVARWIWVDAVCINQEDPGERGHQVRQMHAIYKGASRVIVWLGDDFYDEGHNAFAIVCAIANTSHMKPWVQRPATFRSIRKNPPPTDTQYPPDLGSQLWRSVTSFFLNNWFVRMWVIQEIVLAREATLIWGDVEIEWKWVGIAVDHIRQDTKLHALLESRNMQNAYFMHYICGQQLDKNPNTHPFLHLLDWARSFDVSDPRDKIYGLLGFPTKYTNLEKGDVFLEPDYTQTVHEIYTEVAKKILNQDNTLDLLSFVTHEYTSINAEGNLKFEYPSWVPDWSQKIVVFPFMGFGSGNGFHASTSMDMEQLPCENPNWLRLKGVEVDVVTNALPYFPFCDLIVAGSKLVDWVKSAASKGDTAEMIANTLTAGRCEHGWLLEDDDRHIGDFIAFLNEQDPDWVKENWPDDYPRLLEIASDHGNPDRGKEALWRYSCYRTPFHTQKGKLGLGPGTLQNDDLICILFGAQVPFVLRPEGDYYRFIGECYVGDMMHEEAVDAWKDGSDGVIERVFELR</sequence>
<dbReference type="Pfam" id="PF06985">
    <property type="entry name" value="HET"/>
    <property type="match status" value="1"/>
</dbReference>
<reference evidence="4" key="2">
    <citation type="submission" date="2020-04" db="EMBL/GenBank/DDBJ databases">
        <authorList>
            <consortium name="NCBI Genome Project"/>
        </authorList>
    </citation>
    <scope>NUCLEOTIDE SEQUENCE</scope>
    <source>
        <strain evidence="4">CBS 304.34</strain>
    </source>
</reference>
<evidence type="ECO:0000259" key="1">
    <source>
        <dbReference type="Pfam" id="PF06985"/>
    </source>
</evidence>
<dbReference type="OrthoDB" id="5386682at2759"/>
<evidence type="ECO:0000313" key="2">
    <source>
        <dbReference type="EMBL" id="KAF2809657.1"/>
    </source>
</evidence>